<dbReference type="PANTHER" id="PTHR48258">
    <property type="entry name" value="DUF4218 DOMAIN-CONTAINING PROTEIN-RELATED"/>
    <property type="match status" value="1"/>
</dbReference>
<evidence type="ECO:0000256" key="1">
    <source>
        <dbReference type="SAM" id="MobiDB-lite"/>
    </source>
</evidence>
<feature type="compositionally biased region" description="Acidic residues" evidence="1">
    <location>
        <begin position="285"/>
        <end position="311"/>
    </location>
</feature>
<dbReference type="EMBL" id="JAWPEI010000010">
    <property type="protein sequence ID" value="KAK4713414.1"/>
    <property type="molecule type" value="Genomic_DNA"/>
</dbReference>
<dbReference type="AlphaFoldDB" id="A0AAV9KJE9"/>
<evidence type="ECO:0000313" key="4">
    <source>
        <dbReference type="Proteomes" id="UP001311915"/>
    </source>
</evidence>
<proteinExistence type="predicted"/>
<accession>A0AAV9KJE9</accession>
<sequence>MAESTQLFSHYFEPHVMPRHHNVTRNDDGGAMKDVEGNLSIFTHPSSMYVQRLQEEFSNLPQDQIDESRIIFFYMVRSNHIKNKYLSSLAHGPLISACAYPVCFVNGYKCHTIHRGSVRSTTNSGVCISDPNAGDYYGRLHKIIQLEYRRAPLKQAILFKSEWFDPTMNAGVKEHNQYKLVDVNHHRRFKKYEPFILAMQATQACYMSYPSTKRDKDDWLAILKITIAESNLPLQVEKVEVHEIDMNIIVDENIPLHDPNGEAIEMAEPINEDLLLEHHELEEKSTEDEGETEDETEEEDDEEFEDEIDTD</sequence>
<comment type="caution">
    <text evidence="3">The sequence shown here is derived from an EMBL/GenBank/DDBJ whole genome shotgun (WGS) entry which is preliminary data.</text>
</comment>
<feature type="region of interest" description="Disordered" evidence="1">
    <location>
        <begin position="273"/>
        <end position="311"/>
    </location>
</feature>
<protein>
    <recommendedName>
        <fullName evidence="2">DUF4216 domain-containing protein</fullName>
    </recommendedName>
</protein>
<name>A0AAV9KJE9_9SOLN</name>
<organism evidence="3 4">
    <name type="scientific">Solanum pinnatisectum</name>
    <name type="common">tansyleaf nightshade</name>
    <dbReference type="NCBI Taxonomy" id="50273"/>
    <lineage>
        <taxon>Eukaryota</taxon>
        <taxon>Viridiplantae</taxon>
        <taxon>Streptophyta</taxon>
        <taxon>Embryophyta</taxon>
        <taxon>Tracheophyta</taxon>
        <taxon>Spermatophyta</taxon>
        <taxon>Magnoliopsida</taxon>
        <taxon>eudicotyledons</taxon>
        <taxon>Gunneridae</taxon>
        <taxon>Pentapetalae</taxon>
        <taxon>asterids</taxon>
        <taxon>lamiids</taxon>
        <taxon>Solanales</taxon>
        <taxon>Solanaceae</taxon>
        <taxon>Solanoideae</taxon>
        <taxon>Solaneae</taxon>
        <taxon>Solanum</taxon>
    </lineage>
</organism>
<keyword evidence="4" id="KW-1185">Reference proteome</keyword>
<dbReference type="PANTHER" id="PTHR48258:SF4">
    <property type="entry name" value="DUF4216 DOMAIN-CONTAINING PROTEIN"/>
    <property type="match status" value="1"/>
</dbReference>
<feature type="compositionally biased region" description="Basic and acidic residues" evidence="1">
    <location>
        <begin position="275"/>
        <end position="284"/>
    </location>
</feature>
<gene>
    <name evidence="3" type="ORF">R3W88_019321</name>
</gene>
<reference evidence="3 4" key="1">
    <citation type="submission" date="2023-10" db="EMBL/GenBank/DDBJ databases">
        <title>Genome-Wide Identification Analysis in wild type Solanum Pinnatisectum Reveals Some Genes Defensing Phytophthora Infestans.</title>
        <authorList>
            <person name="Sun C."/>
        </authorList>
    </citation>
    <scope>NUCLEOTIDE SEQUENCE [LARGE SCALE GENOMIC DNA]</scope>
    <source>
        <strain evidence="3">LQN</strain>
        <tissue evidence="3">Leaf</tissue>
    </source>
</reference>
<feature type="domain" description="DUF4216" evidence="2">
    <location>
        <begin position="144"/>
        <end position="220"/>
    </location>
</feature>
<dbReference type="InterPro" id="IPR025312">
    <property type="entry name" value="DUF4216"/>
</dbReference>
<dbReference type="Pfam" id="PF13952">
    <property type="entry name" value="DUF4216"/>
    <property type="match status" value="1"/>
</dbReference>
<evidence type="ECO:0000259" key="2">
    <source>
        <dbReference type="Pfam" id="PF13952"/>
    </source>
</evidence>
<evidence type="ECO:0000313" key="3">
    <source>
        <dbReference type="EMBL" id="KAK4713414.1"/>
    </source>
</evidence>
<dbReference type="Proteomes" id="UP001311915">
    <property type="component" value="Unassembled WGS sequence"/>
</dbReference>